<sequence length="232" mass="26489">MVLFIFAEKEEYEMILPHIEIIEENVFENDFNKFQSFNLCEYNKKKFYIACSGVGKVNASLYLSNICNICPTITQIVNIGPAASIGNEKIGDYYLIKNSYYYDVDLTSLPNYKIGMLPNMSITFKTSEILNNILQILFDNNIKYCDNATADHFATEKDIALIQNNFKDAKTIDMELTSYIHTAQFYKMPIASIKVISDNLTKKSNANDYKNNSLIWKTAIAKLILKILEGGK</sequence>
<dbReference type="RefSeq" id="WP_024543846.1">
    <property type="nucleotide sequence ID" value="NZ_LR214938.2"/>
</dbReference>
<reference evidence="2" key="1">
    <citation type="submission" date="2019-01" db="EMBL/GenBank/DDBJ databases">
        <authorList>
            <consortium name="Pathogen Informatics"/>
        </authorList>
    </citation>
    <scope>NUCLEOTIDE SEQUENCE [LARGE SCALE GENOMIC DNA]</scope>
    <source>
        <strain evidence="2">NCTC10113</strain>
    </source>
</reference>
<dbReference type="AlphaFoldDB" id="A0A448ZZD7"/>
<keyword evidence="2" id="KW-0614">Plasmid</keyword>
<organism evidence="2">
    <name type="scientific">Metamycoplasma salivarium</name>
    <name type="common">Mycoplasma salivarium</name>
    <dbReference type="NCBI Taxonomy" id="2124"/>
    <lineage>
        <taxon>Bacteria</taxon>
        <taxon>Bacillati</taxon>
        <taxon>Mycoplasmatota</taxon>
        <taxon>Mycoplasmoidales</taxon>
        <taxon>Metamycoplasmataceae</taxon>
        <taxon>Metamycoplasma</taxon>
    </lineage>
</organism>
<geneLocation type="plasmid" evidence="2">
    <name>2</name>
</geneLocation>
<keyword evidence="2" id="KW-0378">Hydrolase</keyword>
<dbReference type="CDD" id="cd09008">
    <property type="entry name" value="MTAN"/>
    <property type="match status" value="1"/>
</dbReference>
<dbReference type="PANTHER" id="PTHR46832:SF1">
    <property type="entry name" value="5'-METHYLTHIOADENOSINE_S-ADENOSYLHOMOCYSTEINE NUCLEOSIDASE"/>
    <property type="match status" value="1"/>
</dbReference>
<dbReference type="GO" id="GO:0009116">
    <property type="term" value="P:nucleoside metabolic process"/>
    <property type="evidence" value="ECO:0007669"/>
    <property type="project" value="InterPro"/>
</dbReference>
<dbReference type="EMBL" id="LR214939">
    <property type="protein sequence ID" value="VEU56590.1"/>
    <property type="molecule type" value="Genomic_DNA"/>
</dbReference>
<dbReference type="InterPro" id="IPR035994">
    <property type="entry name" value="Nucleoside_phosphorylase_sf"/>
</dbReference>
<dbReference type="PANTHER" id="PTHR46832">
    <property type="entry name" value="5'-METHYLTHIOADENOSINE/S-ADENOSYLHOMOCYSTEINE NUCLEOSIDASE"/>
    <property type="match status" value="1"/>
</dbReference>
<dbReference type="EC" id="3.2.2.9" evidence="2"/>
<dbReference type="SUPFAM" id="SSF53167">
    <property type="entry name" value="Purine and uridine phosphorylases"/>
    <property type="match status" value="1"/>
</dbReference>
<dbReference type="Gene3D" id="3.40.50.1580">
    <property type="entry name" value="Nucleoside phosphorylase domain"/>
    <property type="match status" value="1"/>
</dbReference>
<dbReference type="Pfam" id="PF01048">
    <property type="entry name" value="PNP_UDP_1"/>
    <property type="match status" value="1"/>
</dbReference>
<accession>A0A448ZZD7</accession>
<feature type="domain" description="Nucleoside phosphorylase" evidence="1">
    <location>
        <begin position="10"/>
        <end position="229"/>
    </location>
</feature>
<evidence type="ECO:0000313" key="2">
    <source>
        <dbReference type="EMBL" id="VEU56590.1"/>
    </source>
</evidence>
<protein>
    <submittedName>
        <fullName evidence="2">5'-methylthioadenosine/S-adenosylhomocysteine nucleosidase</fullName>
        <ecNumber evidence="2">3.2.2.9</ecNumber>
    </submittedName>
</protein>
<dbReference type="GO" id="GO:0019284">
    <property type="term" value="P:L-methionine salvage from S-adenosylmethionine"/>
    <property type="evidence" value="ECO:0007669"/>
    <property type="project" value="TreeGrafter"/>
</dbReference>
<gene>
    <name evidence="2" type="primary">mtnN</name>
    <name evidence="2" type="ORF">NCTC10113_01502</name>
</gene>
<dbReference type="GO" id="GO:0005829">
    <property type="term" value="C:cytosol"/>
    <property type="evidence" value="ECO:0007669"/>
    <property type="project" value="TreeGrafter"/>
</dbReference>
<proteinExistence type="predicted"/>
<dbReference type="GO" id="GO:0008782">
    <property type="term" value="F:adenosylhomocysteine nucleosidase activity"/>
    <property type="evidence" value="ECO:0007669"/>
    <property type="project" value="UniProtKB-EC"/>
</dbReference>
<keyword evidence="2" id="KW-0326">Glycosidase</keyword>
<name>A0A448ZZD7_METSV</name>
<dbReference type="InterPro" id="IPR000845">
    <property type="entry name" value="Nucleoside_phosphorylase_d"/>
</dbReference>
<evidence type="ECO:0000259" key="1">
    <source>
        <dbReference type="Pfam" id="PF01048"/>
    </source>
</evidence>
<dbReference type="GO" id="GO:0008930">
    <property type="term" value="F:methylthioadenosine nucleosidase activity"/>
    <property type="evidence" value="ECO:0007669"/>
    <property type="project" value="TreeGrafter"/>
</dbReference>